<dbReference type="NCBIfam" id="TIGR00813">
    <property type="entry name" value="sss"/>
    <property type="match status" value="1"/>
</dbReference>
<proteinExistence type="inferred from homology"/>
<evidence type="ECO:0000256" key="14">
    <source>
        <dbReference type="RuleBase" id="RU366012"/>
    </source>
</evidence>
<feature type="transmembrane region" description="Helical" evidence="14">
    <location>
        <begin position="424"/>
        <end position="444"/>
    </location>
</feature>
<dbReference type="InterPro" id="IPR001734">
    <property type="entry name" value="Na/solute_symporter"/>
</dbReference>
<dbReference type="OrthoDB" id="9810181at2"/>
<sequence length="493" mass="53080">MNVYEMIAFIAYFVLVIGVGIYFFFKSKGNAGEKDYFLGGRDMNGLVAALSAGASDMSAWVLMGLPGAFYATGLSNMWISVGLFIGTACAWIFIAPRLRRFSIAYNDSITIPQYLTNRFQSDNKLLLIICAVIFVVAYCIYAASSISACGTLFNTVMGIDRNTAMIGAAVIIIVYTFLGGFNAVCWTDFFQGLLMLAALMIAPIIAVITMQGAGFIAPDVAIPDNYYNVLISGSFDKTSVINIISGLAWGLGYMGMPHILIRYISIKSEKEMKKSRIVGTCWTGIILVMASVVGMVGLKYLGGGLTDNSQVFIRLVRGVFPALVAGILLSAILAASMSTADSQLLASSSAFSSDVYKPIFRKSASDKEMLWAGRIVVIIISVVALAIAMNPDCEGIMALVSNAWGAFGSAFGPVIVLSLYWKRLNYNGALASIIVGFAVDMLWYKFLATPTGLYEIVPGFAAAFITAIVVSLLTKEPDDKVVEIFEQAKLPTE</sequence>
<comment type="subcellular location">
    <subcellularLocation>
        <location evidence="1 14">Cell membrane</location>
        <topology evidence="1 14">Multi-pass membrane protein</topology>
    </subcellularLocation>
</comment>
<dbReference type="PROSITE" id="PS50283">
    <property type="entry name" value="NA_SOLUT_SYMP_3"/>
    <property type="match status" value="1"/>
</dbReference>
<keyword evidence="6 14" id="KW-0769">Symport</keyword>
<keyword evidence="5 14" id="KW-0812">Transmembrane</keyword>
<feature type="transmembrane region" description="Helical" evidence="14">
    <location>
        <begin position="125"/>
        <end position="144"/>
    </location>
</feature>
<dbReference type="Gene3D" id="1.20.1730.10">
    <property type="entry name" value="Sodium/glucose cotransporter"/>
    <property type="match status" value="1"/>
</dbReference>
<evidence type="ECO:0000256" key="4">
    <source>
        <dbReference type="ARBA" id="ARBA00022475"/>
    </source>
</evidence>
<evidence type="ECO:0000256" key="8">
    <source>
        <dbReference type="ARBA" id="ARBA00023053"/>
    </source>
</evidence>
<name>A0A412IT04_9FIRM</name>
<evidence type="ECO:0000256" key="10">
    <source>
        <dbReference type="ARBA" id="ARBA00023136"/>
    </source>
</evidence>
<keyword evidence="8 14" id="KW-0915">Sodium</keyword>
<evidence type="ECO:0000256" key="12">
    <source>
        <dbReference type="ARBA" id="ARBA00033708"/>
    </source>
</evidence>
<evidence type="ECO:0000256" key="6">
    <source>
        <dbReference type="ARBA" id="ARBA00022847"/>
    </source>
</evidence>
<feature type="transmembrane region" description="Helical" evidence="14">
    <location>
        <begin position="6"/>
        <end position="25"/>
    </location>
</feature>
<dbReference type="GO" id="GO:0031402">
    <property type="term" value="F:sodium ion binding"/>
    <property type="evidence" value="ECO:0007669"/>
    <property type="project" value="UniProtKB-UniRule"/>
</dbReference>
<dbReference type="Pfam" id="PF00474">
    <property type="entry name" value="SSF"/>
    <property type="match status" value="1"/>
</dbReference>
<keyword evidence="4 14" id="KW-1003">Cell membrane</keyword>
<dbReference type="CDD" id="cd11475">
    <property type="entry name" value="SLC5sbd_PutP"/>
    <property type="match status" value="1"/>
</dbReference>
<feature type="transmembrane region" description="Helical" evidence="14">
    <location>
        <begin position="193"/>
        <end position="218"/>
    </location>
</feature>
<dbReference type="PANTHER" id="PTHR48086:SF3">
    <property type="entry name" value="SODIUM_PROLINE SYMPORTER"/>
    <property type="match status" value="1"/>
</dbReference>
<evidence type="ECO:0000313" key="16">
    <source>
        <dbReference type="Proteomes" id="UP000283295"/>
    </source>
</evidence>
<dbReference type="GO" id="GO:0015824">
    <property type="term" value="P:proline transport"/>
    <property type="evidence" value="ECO:0007669"/>
    <property type="project" value="UniProtKB-UniRule"/>
</dbReference>
<dbReference type="AlphaFoldDB" id="A0A412IT04"/>
<comment type="catalytic activity">
    <reaction evidence="12">
        <text>L-proline(in) + Na(+)(in) = L-proline(out) + Na(+)(out)</text>
        <dbReference type="Rhea" id="RHEA:28967"/>
        <dbReference type="ChEBI" id="CHEBI:29101"/>
        <dbReference type="ChEBI" id="CHEBI:60039"/>
    </reaction>
</comment>
<dbReference type="NCBIfam" id="TIGR02121">
    <property type="entry name" value="Na_Pro_sym"/>
    <property type="match status" value="1"/>
</dbReference>
<keyword evidence="10 14" id="KW-0472">Membrane</keyword>
<keyword evidence="9 14" id="KW-0406">Ion transport</keyword>
<feature type="transmembrane region" description="Helical" evidence="14">
    <location>
        <begin position="456"/>
        <end position="474"/>
    </location>
</feature>
<dbReference type="InterPro" id="IPR038377">
    <property type="entry name" value="Na/Glc_symporter_sf"/>
</dbReference>
<evidence type="ECO:0000256" key="7">
    <source>
        <dbReference type="ARBA" id="ARBA00022989"/>
    </source>
</evidence>
<keyword evidence="14" id="KW-0029">Amino-acid transport</keyword>
<evidence type="ECO:0000256" key="9">
    <source>
        <dbReference type="ARBA" id="ARBA00023065"/>
    </source>
</evidence>
<evidence type="ECO:0000256" key="5">
    <source>
        <dbReference type="ARBA" id="ARBA00022692"/>
    </source>
</evidence>
<evidence type="ECO:0000256" key="11">
    <source>
        <dbReference type="ARBA" id="ARBA00023201"/>
    </source>
</evidence>
<gene>
    <name evidence="15" type="primary">putP</name>
    <name evidence="15" type="ORF">DWX94_04960</name>
</gene>
<keyword evidence="3 14" id="KW-0813">Transport</keyword>
<dbReference type="PANTHER" id="PTHR48086">
    <property type="entry name" value="SODIUM/PROLINE SYMPORTER-RELATED"/>
    <property type="match status" value="1"/>
</dbReference>
<evidence type="ECO:0000313" key="15">
    <source>
        <dbReference type="EMBL" id="RGS43241.1"/>
    </source>
</evidence>
<dbReference type="EMBL" id="QRVK01000008">
    <property type="protein sequence ID" value="RGS43241.1"/>
    <property type="molecule type" value="Genomic_DNA"/>
</dbReference>
<feature type="transmembrane region" description="Helical" evidence="14">
    <location>
        <begin position="395"/>
        <end position="417"/>
    </location>
</feature>
<dbReference type="GO" id="GO:0005298">
    <property type="term" value="F:proline:sodium symporter activity"/>
    <property type="evidence" value="ECO:0007669"/>
    <property type="project" value="UniProtKB-UniRule"/>
</dbReference>
<feature type="transmembrane region" description="Helical" evidence="14">
    <location>
        <begin position="77"/>
        <end position="95"/>
    </location>
</feature>
<dbReference type="InterPro" id="IPR050277">
    <property type="entry name" value="Sodium:Solute_Symporter"/>
</dbReference>
<keyword evidence="11 14" id="KW-0739">Sodium transport</keyword>
<evidence type="ECO:0000256" key="3">
    <source>
        <dbReference type="ARBA" id="ARBA00022448"/>
    </source>
</evidence>
<reference evidence="15 16" key="1">
    <citation type="submission" date="2018-08" db="EMBL/GenBank/DDBJ databases">
        <title>A genome reference for cultivated species of the human gut microbiota.</title>
        <authorList>
            <person name="Zou Y."/>
            <person name="Xue W."/>
            <person name="Luo G."/>
        </authorList>
    </citation>
    <scope>NUCLEOTIDE SEQUENCE [LARGE SCALE GENOMIC DNA]</scope>
    <source>
        <strain evidence="15 16">AF22-21</strain>
    </source>
</reference>
<protein>
    <recommendedName>
        <fullName evidence="14">Sodium/proline symporter</fullName>
    </recommendedName>
    <alternativeName>
        <fullName evidence="14">Proline permease</fullName>
    </alternativeName>
</protein>
<comment type="function">
    <text evidence="14">Catalyzes the sodium-dependent uptake of extracellular L-proline.</text>
</comment>
<dbReference type="Proteomes" id="UP000283295">
    <property type="component" value="Unassembled WGS sequence"/>
</dbReference>
<dbReference type="PROSITE" id="PS00457">
    <property type="entry name" value="NA_SOLUT_SYMP_2"/>
    <property type="match status" value="1"/>
</dbReference>
<feature type="transmembrane region" description="Helical" evidence="14">
    <location>
        <begin position="277"/>
        <end position="298"/>
    </location>
</feature>
<comment type="similarity">
    <text evidence="2 13">Belongs to the sodium:solute symporter (SSF) (TC 2.A.21) family.</text>
</comment>
<organism evidence="15 16">
    <name type="scientific">Coprococcus eutactus</name>
    <dbReference type="NCBI Taxonomy" id="33043"/>
    <lineage>
        <taxon>Bacteria</taxon>
        <taxon>Bacillati</taxon>
        <taxon>Bacillota</taxon>
        <taxon>Clostridia</taxon>
        <taxon>Lachnospirales</taxon>
        <taxon>Lachnospiraceae</taxon>
        <taxon>Coprococcus</taxon>
    </lineage>
</organism>
<evidence type="ECO:0000256" key="2">
    <source>
        <dbReference type="ARBA" id="ARBA00006434"/>
    </source>
</evidence>
<dbReference type="InterPro" id="IPR011851">
    <property type="entry name" value="Na/Pro_symporter"/>
</dbReference>
<feature type="transmembrane region" description="Helical" evidence="14">
    <location>
        <begin position="318"/>
        <end position="337"/>
    </location>
</feature>
<feature type="transmembrane region" description="Helical" evidence="14">
    <location>
        <begin position="371"/>
        <end position="389"/>
    </location>
</feature>
<feature type="transmembrane region" description="Helical" evidence="14">
    <location>
        <begin position="238"/>
        <end position="256"/>
    </location>
</feature>
<feature type="transmembrane region" description="Helical" evidence="14">
    <location>
        <begin position="164"/>
        <end position="186"/>
    </location>
</feature>
<dbReference type="InterPro" id="IPR018212">
    <property type="entry name" value="Na/solute_symporter_CS"/>
</dbReference>
<feature type="transmembrane region" description="Helical" evidence="14">
    <location>
        <begin position="46"/>
        <end position="71"/>
    </location>
</feature>
<evidence type="ECO:0000256" key="1">
    <source>
        <dbReference type="ARBA" id="ARBA00004651"/>
    </source>
</evidence>
<dbReference type="GO" id="GO:0005886">
    <property type="term" value="C:plasma membrane"/>
    <property type="evidence" value="ECO:0007669"/>
    <property type="project" value="UniProtKB-SubCell"/>
</dbReference>
<comment type="caution">
    <text evidence="15">The sequence shown here is derived from an EMBL/GenBank/DDBJ whole genome shotgun (WGS) entry which is preliminary data.</text>
</comment>
<evidence type="ECO:0000256" key="13">
    <source>
        <dbReference type="RuleBase" id="RU362091"/>
    </source>
</evidence>
<accession>A0A412IT04</accession>
<keyword evidence="7 14" id="KW-1133">Transmembrane helix</keyword>